<proteinExistence type="predicted"/>
<evidence type="ECO:0008006" key="4">
    <source>
        <dbReference type="Google" id="ProtNLM"/>
    </source>
</evidence>
<dbReference type="PANTHER" id="PTHR12121">
    <property type="entry name" value="CARBON CATABOLITE REPRESSOR PROTEIN 4"/>
    <property type="match status" value="1"/>
</dbReference>
<sequence>MFPSFLKGLLLAGAFVLRVQADIPIRITSHNIRYATSSPFTGEKPWTDRKLLVINELKYNTLYNDEAFVCLQEVLNAQLTDVMGDFGSDWDYIGVGRDDGKKAGEYSPIIFRKAVWKVDTWKTVWLSQTPDKPGSKGWDAASIRIVTVGTFVHQASKQKVVGMCTHLDDQGATSRTESAKLILKVANETTHNGTTTKPIPMFLGGDLNSEPSGSAYQILNAKDSALQAVKDVAPRKYGNPKTTFTGFQESDAKTELDHVFVDRRADVWEATGFAVLPNKFDDGVYASDHRAVVGDVVLKVQT</sequence>
<keyword evidence="1" id="KW-0732">Signal</keyword>
<dbReference type="GO" id="GO:0000175">
    <property type="term" value="F:3'-5'-RNA exonuclease activity"/>
    <property type="evidence" value="ECO:0007669"/>
    <property type="project" value="TreeGrafter"/>
</dbReference>
<keyword evidence="3" id="KW-1185">Reference proteome</keyword>
<dbReference type="EMBL" id="KV441548">
    <property type="protein sequence ID" value="OAG11261.1"/>
    <property type="molecule type" value="Genomic_DNA"/>
</dbReference>
<name>A0A177CVL4_9PLEO</name>
<dbReference type="SUPFAM" id="SSF56219">
    <property type="entry name" value="DNase I-like"/>
    <property type="match status" value="1"/>
</dbReference>
<dbReference type="InterPro" id="IPR036691">
    <property type="entry name" value="Endo/exonu/phosph_ase_sf"/>
</dbReference>
<dbReference type="InParanoid" id="A0A177CVL4"/>
<evidence type="ECO:0000313" key="2">
    <source>
        <dbReference type="EMBL" id="OAG11261.1"/>
    </source>
</evidence>
<dbReference type="OrthoDB" id="276515at2759"/>
<dbReference type="RefSeq" id="XP_018041626.1">
    <property type="nucleotide sequence ID" value="XM_018179842.1"/>
</dbReference>
<dbReference type="STRING" id="1460663.A0A177CVL4"/>
<feature type="signal peptide" evidence="1">
    <location>
        <begin position="1"/>
        <end position="21"/>
    </location>
</feature>
<dbReference type="AlphaFoldDB" id="A0A177CVL4"/>
<protein>
    <recommendedName>
        <fullName evidence="4">Endonuclease/exonuclease/phosphatase domain-containing protein</fullName>
    </recommendedName>
</protein>
<dbReference type="InterPro" id="IPR050410">
    <property type="entry name" value="CCR4/nocturin_mRNA_transcr"/>
</dbReference>
<evidence type="ECO:0000256" key="1">
    <source>
        <dbReference type="SAM" id="SignalP"/>
    </source>
</evidence>
<dbReference type="PANTHER" id="PTHR12121:SF36">
    <property type="entry name" value="ENDONUCLEASE_EXONUCLEASE_PHOSPHATASE DOMAIN-CONTAINING PROTEIN"/>
    <property type="match status" value="1"/>
</dbReference>
<accession>A0A177CVL4</accession>
<reference evidence="2 3" key="1">
    <citation type="submission" date="2016-05" db="EMBL/GenBank/DDBJ databases">
        <title>Comparative analysis of secretome profiles of manganese(II)-oxidizing ascomycete fungi.</title>
        <authorList>
            <consortium name="DOE Joint Genome Institute"/>
            <person name="Zeiner C.A."/>
            <person name="Purvine S.O."/>
            <person name="Zink E.M."/>
            <person name="Wu S."/>
            <person name="Pasa-Tolic L."/>
            <person name="Chaput D.L."/>
            <person name="Haridas S."/>
            <person name="Grigoriev I.V."/>
            <person name="Santelli C.M."/>
            <person name="Hansel C.M."/>
        </authorList>
    </citation>
    <scope>NUCLEOTIDE SEQUENCE [LARGE SCALE GENOMIC DNA]</scope>
    <source>
        <strain evidence="2 3">AP3s5-JAC2a</strain>
    </source>
</reference>
<organism evidence="2 3">
    <name type="scientific">Paraphaeosphaeria sporulosa</name>
    <dbReference type="NCBI Taxonomy" id="1460663"/>
    <lineage>
        <taxon>Eukaryota</taxon>
        <taxon>Fungi</taxon>
        <taxon>Dikarya</taxon>
        <taxon>Ascomycota</taxon>
        <taxon>Pezizomycotina</taxon>
        <taxon>Dothideomycetes</taxon>
        <taxon>Pleosporomycetidae</taxon>
        <taxon>Pleosporales</taxon>
        <taxon>Massarineae</taxon>
        <taxon>Didymosphaeriaceae</taxon>
        <taxon>Paraphaeosphaeria</taxon>
    </lineage>
</organism>
<evidence type="ECO:0000313" key="3">
    <source>
        <dbReference type="Proteomes" id="UP000077069"/>
    </source>
</evidence>
<dbReference type="Gene3D" id="3.60.10.10">
    <property type="entry name" value="Endonuclease/exonuclease/phosphatase"/>
    <property type="match status" value="1"/>
</dbReference>
<dbReference type="GeneID" id="28763328"/>
<dbReference type="CDD" id="cd09083">
    <property type="entry name" value="EEP-1"/>
    <property type="match status" value="1"/>
</dbReference>
<dbReference type="Proteomes" id="UP000077069">
    <property type="component" value="Unassembled WGS sequence"/>
</dbReference>
<gene>
    <name evidence="2" type="ORF">CC84DRAFT_1170196</name>
</gene>
<feature type="chain" id="PRO_5008058640" description="Endonuclease/exonuclease/phosphatase domain-containing protein" evidence="1">
    <location>
        <begin position="22"/>
        <end position="302"/>
    </location>
</feature>